<dbReference type="EMBL" id="JACHJY010000002">
    <property type="protein sequence ID" value="MBB4981145.1"/>
    <property type="molecule type" value="Genomic_DNA"/>
</dbReference>
<dbReference type="RefSeq" id="WP_312883081.1">
    <property type="nucleotide sequence ID" value="NZ_JACHJY010000002.1"/>
</dbReference>
<reference evidence="1 2" key="1">
    <citation type="submission" date="2020-08" db="EMBL/GenBank/DDBJ databases">
        <title>Genomic Encyclopedia of Type Strains, Phase III (KMG-III): the genomes of soil and plant-associated and newly described type strains.</title>
        <authorList>
            <person name="Whitman W."/>
        </authorList>
    </citation>
    <scope>NUCLEOTIDE SEQUENCE [LARGE SCALE GENOMIC DNA]</scope>
    <source>
        <strain evidence="1 2">SFB5A</strain>
    </source>
</reference>
<sequence>MLSTPICSSGLAPAGPTRIRGGNLPGQRLDAEWVRSWWEQADAALTKLMQSFLSTHGFPPGHNAVMLAPDDSHQATDALVDLTPIPSDLTTLYWVIGEASLPGVDSGYFIHSPATAAEHFREYGPAPIDGEPIALVFASDGGGHLFAIGDSGQVWKSATASWFDDFEVTASSLQEFLEQLGRRIANQT</sequence>
<dbReference type="AlphaFoldDB" id="A0A7W7TXF1"/>
<evidence type="ECO:0000313" key="1">
    <source>
        <dbReference type="EMBL" id="MBB4981145.1"/>
    </source>
</evidence>
<protein>
    <recommendedName>
        <fullName evidence="3">Knr4/Smi1-like domain-containing protein</fullName>
    </recommendedName>
</protein>
<dbReference type="Proteomes" id="UP000582643">
    <property type="component" value="Unassembled WGS sequence"/>
</dbReference>
<comment type="caution">
    <text evidence="1">The sequence shown here is derived from an EMBL/GenBank/DDBJ whole genome shotgun (WGS) entry which is preliminary data.</text>
</comment>
<name>A0A7W7TXF1_9ACTN</name>
<keyword evidence="2" id="KW-1185">Reference proteome</keyword>
<proteinExistence type="predicted"/>
<evidence type="ECO:0000313" key="2">
    <source>
        <dbReference type="Proteomes" id="UP000582643"/>
    </source>
</evidence>
<gene>
    <name evidence="1" type="ORF">GGE06_002053</name>
</gene>
<accession>A0A7W7TXF1</accession>
<organism evidence="1 2">
    <name type="scientific">Streptomyces nymphaeiformis</name>
    <dbReference type="NCBI Taxonomy" id="2663842"/>
    <lineage>
        <taxon>Bacteria</taxon>
        <taxon>Bacillati</taxon>
        <taxon>Actinomycetota</taxon>
        <taxon>Actinomycetes</taxon>
        <taxon>Kitasatosporales</taxon>
        <taxon>Streptomycetaceae</taxon>
        <taxon>Streptomyces</taxon>
    </lineage>
</organism>
<evidence type="ECO:0008006" key="3">
    <source>
        <dbReference type="Google" id="ProtNLM"/>
    </source>
</evidence>